<protein>
    <recommendedName>
        <fullName evidence="1">DUF1854 domain-containing protein</fullName>
    </recommendedName>
</protein>
<reference evidence="2 3" key="1">
    <citation type="submission" date="2020-08" db="EMBL/GenBank/DDBJ databases">
        <title>Genomic Encyclopedia of Type Strains, Phase IV (KMG-IV): sequencing the most valuable type-strain genomes for metagenomic binning, comparative biology and taxonomic classification.</title>
        <authorList>
            <person name="Goeker M."/>
        </authorList>
    </citation>
    <scope>NUCLEOTIDE SEQUENCE [LARGE SCALE GENOMIC DNA]</scope>
    <source>
        <strain evidence="2 3">DSM 23562</strain>
    </source>
</reference>
<dbReference type="Proteomes" id="UP000520814">
    <property type="component" value="Unassembled WGS sequence"/>
</dbReference>
<name>A0A7W9W8W0_ARMRO</name>
<accession>A0A7W9W8W0</accession>
<keyword evidence="3" id="KW-1185">Reference proteome</keyword>
<evidence type="ECO:0000313" key="2">
    <source>
        <dbReference type="EMBL" id="MBB6052007.1"/>
    </source>
</evidence>
<comment type="caution">
    <text evidence="2">The sequence shown here is derived from an EMBL/GenBank/DDBJ whole genome shotgun (WGS) entry which is preliminary data.</text>
</comment>
<evidence type="ECO:0000313" key="3">
    <source>
        <dbReference type="Proteomes" id="UP000520814"/>
    </source>
</evidence>
<dbReference type="Pfam" id="PF08909">
    <property type="entry name" value="DUF1854"/>
    <property type="match status" value="1"/>
</dbReference>
<dbReference type="EMBL" id="JACHGW010000003">
    <property type="protein sequence ID" value="MBB6052007.1"/>
    <property type="molecule type" value="Genomic_DNA"/>
</dbReference>
<organism evidence="2 3">
    <name type="scientific">Armatimonas rosea</name>
    <dbReference type="NCBI Taxonomy" id="685828"/>
    <lineage>
        <taxon>Bacteria</taxon>
        <taxon>Bacillati</taxon>
        <taxon>Armatimonadota</taxon>
        <taxon>Armatimonadia</taxon>
        <taxon>Armatimonadales</taxon>
        <taxon>Armatimonadaceae</taxon>
        <taxon>Armatimonas</taxon>
    </lineage>
</organism>
<dbReference type="AlphaFoldDB" id="A0A7W9W8W0"/>
<dbReference type="RefSeq" id="WP_184200124.1">
    <property type="nucleotide sequence ID" value="NZ_JACHGW010000003.1"/>
</dbReference>
<sequence length="155" mass="17750">MTNLQLFYDPPGVLRLTVDDERSYPKVALYQSSPLRRPGRFLSLLDGKSEEIALVPSLDDLMPESRKVAERELARRYLTAKIQVLTSVRQEFGVTYWHAVTDRGERDFVVQNLSESCLWLSETHLLIIDADNNRFEIPDRGALDTASQRLLDSVL</sequence>
<evidence type="ECO:0000259" key="1">
    <source>
        <dbReference type="Pfam" id="PF08909"/>
    </source>
</evidence>
<proteinExistence type="predicted"/>
<gene>
    <name evidence="2" type="ORF">HNQ39_003817</name>
</gene>
<feature type="domain" description="DUF1854" evidence="1">
    <location>
        <begin position="30"/>
        <end position="153"/>
    </location>
</feature>
<dbReference type="InterPro" id="IPR015005">
    <property type="entry name" value="DUF1854"/>
</dbReference>